<evidence type="ECO:0000256" key="3">
    <source>
        <dbReference type="ARBA" id="ARBA00022516"/>
    </source>
</evidence>
<dbReference type="GO" id="GO:0006656">
    <property type="term" value="P:phosphatidylcholine biosynthetic process"/>
    <property type="evidence" value="ECO:0007669"/>
    <property type="project" value="UniProtKB-UniRule"/>
</dbReference>
<comment type="subcellular location">
    <subcellularLocation>
        <location evidence="18">Endoplasmic reticulum membrane</location>
        <topology evidence="18">Multi-pass membrane protein</topology>
    </subcellularLocation>
    <subcellularLocation>
        <location evidence="18">Mitochondrion membrane</location>
        <topology evidence="18">Multi-pass membrane protein</topology>
    </subcellularLocation>
</comment>
<dbReference type="PANTHER" id="PTHR15458">
    <property type="entry name" value="PHOSPHATIDYLETHANOLAMINE N-METHYLTRANSFERASE"/>
    <property type="match status" value="1"/>
</dbReference>
<evidence type="ECO:0000256" key="18">
    <source>
        <dbReference type="HAMAP-Rule" id="MF_03216"/>
    </source>
</evidence>
<feature type="binding site" evidence="18">
    <location>
        <begin position="294"/>
        <end position="295"/>
    </location>
    <ligand>
        <name>S-adenosyl-L-methionine</name>
        <dbReference type="ChEBI" id="CHEBI:59789"/>
    </ligand>
</feature>
<reference evidence="20 21" key="1">
    <citation type="submission" date="2019-10" db="EMBL/GenBank/DDBJ databases">
        <authorList>
            <person name="Palmer J.M."/>
        </authorList>
    </citation>
    <scope>NUCLEOTIDE SEQUENCE [LARGE SCALE GENOMIC DNA]</scope>
    <source>
        <strain evidence="20 21">TWF696</strain>
    </source>
</reference>
<evidence type="ECO:0000256" key="16">
    <source>
        <dbReference type="ARBA" id="ARBA00052459"/>
    </source>
</evidence>
<keyword evidence="8 18" id="KW-0256">Endoplasmic reticulum</keyword>
<feature type="transmembrane region" description="Helical" evidence="19">
    <location>
        <begin position="165"/>
        <end position="184"/>
    </location>
</feature>
<evidence type="ECO:0000256" key="12">
    <source>
        <dbReference type="ARBA" id="ARBA00023136"/>
    </source>
</evidence>
<dbReference type="HAMAP" id="MF_03216">
    <property type="entry name" value="PLMT"/>
    <property type="match status" value="1"/>
</dbReference>
<dbReference type="EC" id="2.1.1.71" evidence="18"/>
<dbReference type="GO" id="GO:0000773">
    <property type="term" value="F:phosphatidyl-N-methylethanolamine N-methyltransferase activity"/>
    <property type="evidence" value="ECO:0007669"/>
    <property type="project" value="UniProtKB-UniRule"/>
</dbReference>
<keyword evidence="12 18" id="KW-0472">Membrane</keyword>
<dbReference type="AlphaFoldDB" id="A0AAV9UNB5"/>
<comment type="similarity">
    <text evidence="18">Belongs to the class VI-like SAM-binding methyltransferase superfamily. PEMT/PEM2 methyltransferase family.</text>
</comment>
<evidence type="ECO:0000256" key="15">
    <source>
        <dbReference type="ARBA" id="ARBA00051252"/>
    </source>
</evidence>
<evidence type="ECO:0000256" key="4">
    <source>
        <dbReference type="ARBA" id="ARBA00022603"/>
    </source>
</evidence>
<evidence type="ECO:0000256" key="13">
    <source>
        <dbReference type="ARBA" id="ARBA00023209"/>
    </source>
</evidence>
<dbReference type="InterPro" id="IPR024960">
    <property type="entry name" value="PEMT/MFAP"/>
</dbReference>
<feature type="topological domain" description="Cytoplasmic" evidence="18">
    <location>
        <begin position="293"/>
        <end position="317"/>
    </location>
</feature>
<keyword evidence="3 18" id="KW-0444">Lipid biosynthesis</keyword>
<proteinExistence type="inferred from homology"/>
<evidence type="ECO:0000256" key="2">
    <source>
        <dbReference type="ARBA" id="ARBA00005189"/>
    </source>
</evidence>
<protein>
    <recommendedName>
        <fullName evidence="18">Phosphatidyl-N-methylethanolamine N-methyltransferase</fullName>
        <ecNumber evidence="18">2.1.1.71</ecNumber>
    </recommendedName>
    <alternativeName>
        <fullName evidence="18">Phospholipid methyltransferase</fullName>
        <shortName evidence="18">PLMT</shortName>
    </alternativeName>
</protein>
<keyword evidence="6 18" id="KW-0949">S-adenosyl-L-methionine</keyword>
<dbReference type="PROSITE" id="PS51599">
    <property type="entry name" value="SAM_PEMT_PEM2"/>
    <property type="match status" value="1"/>
</dbReference>
<dbReference type="InterPro" id="IPR007318">
    <property type="entry name" value="Phopholipid_MeTrfase"/>
</dbReference>
<evidence type="ECO:0000256" key="14">
    <source>
        <dbReference type="ARBA" id="ARBA00023264"/>
    </source>
</evidence>
<feature type="topological domain" description="Lumenal" evidence="18">
    <location>
        <begin position="229"/>
        <end position="271"/>
    </location>
</feature>
<keyword evidence="10 18" id="KW-0443">Lipid metabolism</keyword>
<feature type="intramembrane region" description="Helical" evidence="18">
    <location>
        <begin position="126"/>
        <end position="146"/>
    </location>
</feature>
<evidence type="ECO:0000256" key="5">
    <source>
        <dbReference type="ARBA" id="ARBA00022679"/>
    </source>
</evidence>
<dbReference type="GO" id="GO:0005789">
    <property type="term" value="C:endoplasmic reticulum membrane"/>
    <property type="evidence" value="ECO:0007669"/>
    <property type="project" value="UniProtKB-SubCell"/>
</dbReference>
<dbReference type="GO" id="GO:0032259">
    <property type="term" value="P:methylation"/>
    <property type="evidence" value="ECO:0007669"/>
    <property type="project" value="UniProtKB-KW"/>
</dbReference>
<evidence type="ECO:0000256" key="11">
    <source>
        <dbReference type="ARBA" id="ARBA00023128"/>
    </source>
</evidence>
<name>A0AAV9UNB5_9PEZI</name>
<feature type="topological domain" description="Lumenal" evidence="18">
    <location>
        <begin position="1"/>
        <end position="125"/>
    </location>
</feature>
<evidence type="ECO:0000256" key="10">
    <source>
        <dbReference type="ARBA" id="ARBA00023098"/>
    </source>
</evidence>
<evidence type="ECO:0000256" key="7">
    <source>
        <dbReference type="ARBA" id="ARBA00022692"/>
    </source>
</evidence>
<evidence type="ECO:0000313" key="20">
    <source>
        <dbReference type="EMBL" id="KAK6344499.1"/>
    </source>
</evidence>
<keyword evidence="21" id="KW-1185">Reference proteome</keyword>
<dbReference type="Gene3D" id="1.20.120.1630">
    <property type="match status" value="1"/>
</dbReference>
<comment type="function">
    <text evidence="17 18">Catalyzes the second two steps of the methylation pathway of phosphatidylcholine biosynthesis, the SAM-dependent methylation of phosphatidylmonomethylethanolamine (PMME) to phosphatidyldimethylethanolamine (PDME) and of PDME to phosphatidylcholine (PC).</text>
</comment>
<feature type="transmembrane region" description="Helical" evidence="19">
    <location>
        <begin position="268"/>
        <end position="290"/>
    </location>
</feature>
<comment type="catalytic activity">
    <reaction evidence="15">
        <text>a 1,2-diacyl-sn-glycero-3-phospho-N,N-dimethylethanolamine + S-adenosyl-L-methionine = a 1,2-diacyl-sn-glycero-3-phosphocholine + S-adenosyl-L-homocysteine + H(+)</text>
        <dbReference type="Rhea" id="RHEA:32739"/>
        <dbReference type="ChEBI" id="CHEBI:15378"/>
        <dbReference type="ChEBI" id="CHEBI:57643"/>
        <dbReference type="ChEBI" id="CHEBI:57856"/>
        <dbReference type="ChEBI" id="CHEBI:59789"/>
        <dbReference type="ChEBI" id="CHEBI:64572"/>
        <dbReference type="EC" id="2.1.1.71"/>
    </reaction>
</comment>
<feature type="transmembrane region" description="Helical" evidence="19">
    <location>
        <begin position="205"/>
        <end position="225"/>
    </location>
</feature>
<keyword evidence="9 18" id="KW-1133">Transmembrane helix</keyword>
<feature type="binding site" evidence="18">
    <location>
        <begin position="212"/>
        <end position="214"/>
    </location>
    <ligand>
        <name>S-adenosyl-L-methionine</name>
        <dbReference type="ChEBI" id="CHEBI:59789"/>
    </ligand>
</feature>
<dbReference type="EMBL" id="JAVHNQ010000006">
    <property type="protein sequence ID" value="KAK6344499.1"/>
    <property type="molecule type" value="Genomic_DNA"/>
</dbReference>
<keyword evidence="11 18" id="KW-0496">Mitochondrion</keyword>
<evidence type="ECO:0000256" key="17">
    <source>
        <dbReference type="ARBA" id="ARBA00056845"/>
    </source>
</evidence>
<keyword evidence="13 18" id="KW-0594">Phospholipid biosynthesis</keyword>
<dbReference type="Proteomes" id="UP001375240">
    <property type="component" value="Unassembled WGS sequence"/>
</dbReference>
<comment type="caution">
    <text evidence="20">The sequence shown here is derived from an EMBL/GenBank/DDBJ whole genome shotgun (WGS) entry which is preliminary data.</text>
</comment>
<evidence type="ECO:0000256" key="1">
    <source>
        <dbReference type="ARBA" id="ARBA00004969"/>
    </source>
</evidence>
<comment type="pathway">
    <text evidence="2">Lipid metabolism.</text>
</comment>
<keyword evidence="5 18" id="KW-0808">Transferase</keyword>
<evidence type="ECO:0000256" key="9">
    <source>
        <dbReference type="ARBA" id="ARBA00022989"/>
    </source>
</evidence>
<keyword evidence="14 18" id="KW-1208">Phospholipid metabolism</keyword>
<feature type="transmembrane region" description="Helical" evidence="19">
    <location>
        <begin position="128"/>
        <end position="145"/>
    </location>
</feature>
<gene>
    <name evidence="20" type="primary">OPI3</name>
    <name evidence="20" type="ORF">TWF696_008133</name>
</gene>
<accession>A0AAV9UNB5</accession>
<organism evidence="20 21">
    <name type="scientific">Orbilia brochopaga</name>
    <dbReference type="NCBI Taxonomy" id="3140254"/>
    <lineage>
        <taxon>Eukaryota</taxon>
        <taxon>Fungi</taxon>
        <taxon>Dikarya</taxon>
        <taxon>Ascomycota</taxon>
        <taxon>Pezizomycotina</taxon>
        <taxon>Orbiliomycetes</taxon>
        <taxon>Orbiliales</taxon>
        <taxon>Orbiliaceae</taxon>
        <taxon>Orbilia</taxon>
    </lineage>
</organism>
<evidence type="ECO:0000256" key="6">
    <source>
        <dbReference type="ARBA" id="ARBA00022691"/>
    </source>
</evidence>
<dbReference type="Pfam" id="PF04191">
    <property type="entry name" value="PEMT"/>
    <property type="match status" value="1"/>
</dbReference>
<feature type="topological domain" description="Cytoplasmic" evidence="18">
    <location>
        <begin position="181"/>
        <end position="207"/>
    </location>
</feature>
<comment type="catalytic activity">
    <reaction evidence="16 18">
        <text>a 1,2-diacyl-sn-glycero-3-phospho-N-methylethanolamine + S-adenosyl-L-methionine = a 1,2-diacyl-sn-glycero-3-phospho-N,N-dimethylethanolamine + S-adenosyl-L-homocysteine + H(+)</text>
        <dbReference type="Rhea" id="RHEA:32735"/>
        <dbReference type="ChEBI" id="CHEBI:15378"/>
        <dbReference type="ChEBI" id="CHEBI:57856"/>
        <dbReference type="ChEBI" id="CHEBI:59789"/>
        <dbReference type="ChEBI" id="CHEBI:64572"/>
        <dbReference type="ChEBI" id="CHEBI:64573"/>
        <dbReference type="EC" id="2.1.1.71"/>
    </reaction>
</comment>
<dbReference type="GO" id="GO:0031966">
    <property type="term" value="C:mitochondrial membrane"/>
    <property type="evidence" value="ECO:0007669"/>
    <property type="project" value="UniProtKB-SubCell"/>
</dbReference>
<sequence>MMAKDEVELFFHVRAATELGEENSRLRAATTHTTATLASCELTLYYNLCNVILPQQLPQPFDERHHHIDITFYISPEAVSLILSSNSPLSNITMDVLREKLWPSAAAKPLPFASSSPAEWVDFSQQSLAIAIASILFNPVFWNIAARSEYHYKVITKLAFGNPYYGCYLLAITIFSIGIFRDALYENALRDQPSLDILTTTGAKTLAAILFAAGNILVISSMWALGLTGTYLGDYFGILMDHKVESFPFNVTSAPMYYGSTLSFLGTAIWFGKPAGVLLTVEVLVVYLAALRFEDPFTSEIYARRRRQRAVEAKKAR</sequence>
<feature type="topological domain" description="Lumenal" evidence="18">
    <location>
        <begin position="147"/>
        <end position="158"/>
    </location>
</feature>
<evidence type="ECO:0000256" key="8">
    <source>
        <dbReference type="ARBA" id="ARBA00022824"/>
    </source>
</evidence>
<comment type="pathway">
    <text evidence="1 18">Phospholipid metabolism; phosphatidylcholine biosynthesis.</text>
</comment>
<keyword evidence="7 18" id="KW-0812">Transmembrane</keyword>
<dbReference type="FunFam" id="1.20.120.1630:FF:000005">
    <property type="entry name" value="Phosphatidylethanolamine N-methyltransferase"/>
    <property type="match status" value="1"/>
</dbReference>
<evidence type="ECO:0000313" key="21">
    <source>
        <dbReference type="Proteomes" id="UP001375240"/>
    </source>
</evidence>
<evidence type="ECO:0000256" key="19">
    <source>
        <dbReference type="SAM" id="Phobius"/>
    </source>
</evidence>
<keyword evidence="4 18" id="KW-0489">Methyltransferase</keyword>
<dbReference type="PANTHER" id="PTHR15458:SF5">
    <property type="entry name" value="PHOSPHATIDYLETHANOLAMINE N-METHYLTRANSFERASE"/>
    <property type="match status" value="1"/>
</dbReference>